<name>A0A0E0EI57_9ORYZ</name>
<keyword evidence="3" id="KW-1185">Reference proteome</keyword>
<evidence type="ECO:0000313" key="2">
    <source>
        <dbReference type="EnsemblPlants" id="OMERI08G03580.1"/>
    </source>
</evidence>
<dbReference type="Gramene" id="OMERI08G03580.1">
    <property type="protein sequence ID" value="OMERI08G03580.1"/>
    <property type="gene ID" value="OMERI08G03580"/>
</dbReference>
<feature type="compositionally biased region" description="Low complexity" evidence="1">
    <location>
        <begin position="13"/>
        <end position="26"/>
    </location>
</feature>
<reference evidence="2" key="2">
    <citation type="submission" date="2018-05" db="EMBL/GenBank/DDBJ databases">
        <title>OmerRS3 (Oryza meridionalis Reference Sequence Version 3).</title>
        <authorList>
            <person name="Zhang J."/>
            <person name="Kudrna D."/>
            <person name="Lee S."/>
            <person name="Talag J."/>
            <person name="Welchert J."/>
            <person name="Wing R.A."/>
        </authorList>
    </citation>
    <scope>NUCLEOTIDE SEQUENCE [LARGE SCALE GENOMIC DNA]</scope>
    <source>
        <strain evidence="2">cv. OR44</strain>
    </source>
</reference>
<reference evidence="2" key="1">
    <citation type="submission" date="2015-04" db="UniProtKB">
        <authorList>
            <consortium name="EnsemblPlants"/>
        </authorList>
    </citation>
    <scope>IDENTIFICATION</scope>
</reference>
<dbReference type="HOGENOM" id="CLU_2945675_0_0_1"/>
<feature type="region of interest" description="Disordered" evidence="1">
    <location>
        <begin position="1"/>
        <end position="60"/>
    </location>
</feature>
<dbReference type="AlphaFoldDB" id="A0A0E0EI57"/>
<dbReference type="Proteomes" id="UP000008021">
    <property type="component" value="Chromosome 8"/>
</dbReference>
<dbReference type="EnsemblPlants" id="OMERI08G03580.1">
    <property type="protein sequence ID" value="OMERI08G03580.1"/>
    <property type="gene ID" value="OMERI08G03580"/>
</dbReference>
<proteinExistence type="predicted"/>
<evidence type="ECO:0000313" key="3">
    <source>
        <dbReference type="Proteomes" id="UP000008021"/>
    </source>
</evidence>
<evidence type="ECO:0000256" key="1">
    <source>
        <dbReference type="SAM" id="MobiDB-lite"/>
    </source>
</evidence>
<accession>A0A0E0EI57</accession>
<feature type="compositionally biased region" description="Low complexity" evidence="1">
    <location>
        <begin position="51"/>
        <end position="60"/>
    </location>
</feature>
<protein>
    <submittedName>
        <fullName evidence="2">Uncharacterized protein</fullName>
    </submittedName>
</protein>
<sequence>MGDGDETGTRAKQAGAAAEAEQVGAVLHAKQSKGAGAAGVGRQQQPPPSHSPTTTAPEES</sequence>
<organism evidence="2">
    <name type="scientific">Oryza meridionalis</name>
    <dbReference type="NCBI Taxonomy" id="40149"/>
    <lineage>
        <taxon>Eukaryota</taxon>
        <taxon>Viridiplantae</taxon>
        <taxon>Streptophyta</taxon>
        <taxon>Embryophyta</taxon>
        <taxon>Tracheophyta</taxon>
        <taxon>Spermatophyta</taxon>
        <taxon>Magnoliopsida</taxon>
        <taxon>Liliopsida</taxon>
        <taxon>Poales</taxon>
        <taxon>Poaceae</taxon>
        <taxon>BOP clade</taxon>
        <taxon>Oryzoideae</taxon>
        <taxon>Oryzeae</taxon>
        <taxon>Oryzinae</taxon>
        <taxon>Oryza</taxon>
    </lineage>
</organism>